<dbReference type="Proteomes" id="UP000186919">
    <property type="component" value="Unassembled WGS sequence"/>
</dbReference>
<organism evidence="2 3">
    <name type="scientific">Mycobacteroides immunogenum</name>
    <dbReference type="NCBI Taxonomy" id="83262"/>
    <lineage>
        <taxon>Bacteria</taxon>
        <taxon>Bacillati</taxon>
        <taxon>Actinomycetota</taxon>
        <taxon>Actinomycetes</taxon>
        <taxon>Mycobacteriales</taxon>
        <taxon>Mycobacteriaceae</taxon>
        <taxon>Mycobacteroides</taxon>
    </lineage>
</organism>
<gene>
    <name evidence="2" type="ORF">AWB85_21850</name>
</gene>
<evidence type="ECO:0000256" key="1">
    <source>
        <dbReference type="SAM" id="MobiDB-lite"/>
    </source>
</evidence>
<dbReference type="EMBL" id="LQYE01000007">
    <property type="protein sequence ID" value="OAT69407.1"/>
    <property type="molecule type" value="Genomic_DNA"/>
</dbReference>
<feature type="region of interest" description="Disordered" evidence="1">
    <location>
        <begin position="44"/>
        <end position="94"/>
    </location>
</feature>
<feature type="compositionally biased region" description="Basic residues" evidence="1">
    <location>
        <begin position="71"/>
        <end position="80"/>
    </location>
</feature>
<evidence type="ECO:0000313" key="2">
    <source>
        <dbReference type="EMBL" id="OAT69407.1"/>
    </source>
</evidence>
<proteinExistence type="predicted"/>
<sequence>MSGRNAADISEGATAKGLLQAAYGRGPRGGAVNARKAAEALGVAPSTVRRWAAGTQRPTKEHQGALEKSARRAARTKSGRRAATTDLRASSQGQRMLRGGAKLWVSGNQGVIEAGEDYRRDRRVGKDIAPSDIEDMFRAYEEGGDSGLHEWIEDFLDKNYVPGWSLDSIDDFSFGNPG</sequence>
<dbReference type="RefSeq" id="WP_081272091.1">
    <property type="nucleotide sequence ID" value="NZ_LQYE01000007.1"/>
</dbReference>
<feature type="compositionally biased region" description="Basic and acidic residues" evidence="1">
    <location>
        <begin position="58"/>
        <end position="70"/>
    </location>
</feature>
<protein>
    <submittedName>
        <fullName evidence="2">Uncharacterized protein</fullName>
    </submittedName>
</protein>
<comment type="caution">
    <text evidence="2">The sequence shown here is derived from an EMBL/GenBank/DDBJ whole genome shotgun (WGS) entry which is preliminary data.</text>
</comment>
<accession>A0A179VCQ1</accession>
<evidence type="ECO:0000313" key="3">
    <source>
        <dbReference type="Proteomes" id="UP000186919"/>
    </source>
</evidence>
<reference evidence="2 3" key="1">
    <citation type="submission" date="2016-01" db="EMBL/GenBank/DDBJ databases">
        <title>Mycobacterium immunogenum strain CD11_6 genome sequencing and assembly.</title>
        <authorList>
            <person name="Kaur G."/>
            <person name="Nair G.R."/>
            <person name="Mayilraj S."/>
        </authorList>
    </citation>
    <scope>NUCLEOTIDE SEQUENCE [LARGE SCALE GENOMIC DNA]</scope>
    <source>
        <strain evidence="2 3">CD11-6</strain>
    </source>
</reference>
<name>A0A179VCQ1_9MYCO</name>
<dbReference type="AlphaFoldDB" id="A0A179VCQ1"/>